<dbReference type="InterPro" id="IPR050839">
    <property type="entry name" value="Rho-assoc_Ser/Thr_Kinase"/>
</dbReference>
<feature type="compositionally biased region" description="Low complexity" evidence="19">
    <location>
        <begin position="840"/>
        <end position="851"/>
    </location>
</feature>
<feature type="region of interest" description="Disordered" evidence="19">
    <location>
        <begin position="829"/>
        <end position="852"/>
    </location>
</feature>
<feature type="repeat" description="WD" evidence="16">
    <location>
        <begin position="1312"/>
        <end position="1353"/>
    </location>
</feature>
<keyword evidence="8 16" id="KW-0853">WD repeat</keyword>
<dbReference type="PANTHER" id="PTHR22988:SF73">
    <property type="entry name" value="RHO-ASSOCIATED PROTEIN KINASE"/>
    <property type="match status" value="1"/>
</dbReference>
<keyword evidence="23" id="KW-1185">Reference proteome</keyword>
<keyword evidence="10" id="KW-0677">Repeat</keyword>
<dbReference type="GO" id="GO:0072518">
    <property type="term" value="F:Rho-dependent protein serine/threonine kinase activity"/>
    <property type="evidence" value="ECO:0007669"/>
    <property type="project" value="TreeGrafter"/>
</dbReference>
<comment type="catalytic activity">
    <reaction evidence="14">
        <text>L-threonyl-[protein] + ATP = O-phospho-L-threonyl-[protein] + ADP + H(+)</text>
        <dbReference type="Rhea" id="RHEA:46608"/>
        <dbReference type="Rhea" id="RHEA-COMP:11060"/>
        <dbReference type="Rhea" id="RHEA-COMP:11605"/>
        <dbReference type="ChEBI" id="CHEBI:15378"/>
        <dbReference type="ChEBI" id="CHEBI:30013"/>
        <dbReference type="ChEBI" id="CHEBI:30616"/>
        <dbReference type="ChEBI" id="CHEBI:61977"/>
        <dbReference type="ChEBI" id="CHEBI:456216"/>
        <dbReference type="EC" id="2.7.11.1"/>
    </reaction>
</comment>
<dbReference type="Pfam" id="PF00433">
    <property type="entry name" value="Pkinase_C"/>
    <property type="match status" value="1"/>
</dbReference>
<dbReference type="FunFam" id="3.30.200.20:FF:000017">
    <property type="entry name" value="Non-specific serine/threonine protein kinase"/>
    <property type="match status" value="1"/>
</dbReference>
<dbReference type="Gene3D" id="3.30.60.20">
    <property type="match status" value="1"/>
</dbReference>
<dbReference type="Pfam" id="PF00400">
    <property type="entry name" value="WD40"/>
    <property type="match status" value="3"/>
</dbReference>
<comment type="catalytic activity">
    <reaction evidence="15">
        <text>L-seryl-[protein] + ATP = O-phospho-L-seryl-[protein] + ADP + H(+)</text>
        <dbReference type="Rhea" id="RHEA:17989"/>
        <dbReference type="Rhea" id="RHEA-COMP:9863"/>
        <dbReference type="Rhea" id="RHEA-COMP:11604"/>
        <dbReference type="ChEBI" id="CHEBI:15378"/>
        <dbReference type="ChEBI" id="CHEBI:29999"/>
        <dbReference type="ChEBI" id="CHEBI:30616"/>
        <dbReference type="ChEBI" id="CHEBI:83421"/>
        <dbReference type="ChEBI" id="CHEBI:456216"/>
        <dbReference type="EC" id="2.7.11.1"/>
    </reaction>
</comment>
<evidence type="ECO:0000256" key="7">
    <source>
        <dbReference type="ARBA" id="ARBA00022553"/>
    </source>
</evidence>
<reference evidence="24" key="1">
    <citation type="submission" date="2024-02" db="UniProtKB">
        <authorList>
            <consortium name="WormBaseParasite"/>
        </authorList>
    </citation>
    <scope>IDENTIFICATION</scope>
</reference>
<dbReference type="InterPro" id="IPR019775">
    <property type="entry name" value="WD40_repeat_CS"/>
</dbReference>
<evidence type="ECO:0000259" key="22">
    <source>
        <dbReference type="PROSITE" id="PS51285"/>
    </source>
</evidence>
<dbReference type="FunFam" id="1.10.510.10:FF:000047">
    <property type="entry name" value="Rho-associated protein kinase 1"/>
    <property type="match status" value="1"/>
</dbReference>
<evidence type="ECO:0000313" key="23">
    <source>
        <dbReference type="Proteomes" id="UP000035681"/>
    </source>
</evidence>
<dbReference type="SMART" id="SM00220">
    <property type="entry name" value="S_TKc"/>
    <property type="match status" value="1"/>
</dbReference>
<dbReference type="GO" id="GO:0051056">
    <property type="term" value="P:regulation of small GTPase mediated signal transduction"/>
    <property type="evidence" value="ECO:0007669"/>
    <property type="project" value="InterPro"/>
</dbReference>
<dbReference type="PROSITE" id="PS50085">
    <property type="entry name" value="RAPGAP"/>
    <property type="match status" value="1"/>
</dbReference>
<dbReference type="PROSITE" id="PS50082">
    <property type="entry name" value="WD_REPEATS_2"/>
    <property type="match status" value="2"/>
</dbReference>
<keyword evidence="12" id="KW-0418">Kinase</keyword>
<feature type="region of interest" description="Disordered" evidence="19">
    <location>
        <begin position="2162"/>
        <end position="2217"/>
    </location>
</feature>
<dbReference type="Pfam" id="PF02145">
    <property type="entry name" value="Rap_GAP"/>
    <property type="match status" value="1"/>
</dbReference>
<feature type="coiled-coil region" evidence="18">
    <location>
        <begin position="875"/>
        <end position="937"/>
    </location>
</feature>
<dbReference type="GO" id="GO:0005524">
    <property type="term" value="F:ATP binding"/>
    <property type="evidence" value="ECO:0007669"/>
    <property type="project" value="UniProtKB-UniRule"/>
</dbReference>
<dbReference type="Gene3D" id="3.40.50.11210">
    <property type="entry name" value="Rap/Ran-GAP"/>
    <property type="match status" value="1"/>
</dbReference>
<dbReference type="GO" id="GO:0005856">
    <property type="term" value="C:cytoskeleton"/>
    <property type="evidence" value="ECO:0007669"/>
    <property type="project" value="TreeGrafter"/>
</dbReference>
<dbReference type="InterPro" id="IPR015943">
    <property type="entry name" value="WD40/YVTN_repeat-like_dom_sf"/>
</dbReference>
<dbReference type="SMART" id="SM00320">
    <property type="entry name" value="WD40"/>
    <property type="match status" value="7"/>
</dbReference>
<keyword evidence="5" id="KW-0963">Cytoplasm</keyword>
<dbReference type="FunFam" id="3.40.50.11210:FF:000001">
    <property type="entry name" value="Ral GTPase-activating protein subunit alpha-1 isoform 1"/>
    <property type="match status" value="1"/>
</dbReference>
<dbReference type="PROSITE" id="PS00108">
    <property type="entry name" value="PROTEIN_KINASE_ST"/>
    <property type="match status" value="1"/>
</dbReference>
<evidence type="ECO:0000256" key="6">
    <source>
        <dbReference type="ARBA" id="ARBA00022527"/>
    </source>
</evidence>
<dbReference type="GO" id="GO:0005096">
    <property type="term" value="F:GTPase activator activity"/>
    <property type="evidence" value="ECO:0007669"/>
    <property type="project" value="UniProtKB-KW"/>
</dbReference>
<feature type="domain" description="Protein kinase" evidence="20">
    <location>
        <begin position="69"/>
        <end position="331"/>
    </location>
</feature>
<dbReference type="WBParaSite" id="TCONS_00002651.p1">
    <property type="protein sequence ID" value="TCONS_00002651.p1"/>
    <property type="gene ID" value="XLOC_002483"/>
</dbReference>
<evidence type="ECO:0000259" key="20">
    <source>
        <dbReference type="PROSITE" id="PS50011"/>
    </source>
</evidence>
<proteinExistence type="predicted"/>
<comment type="subcellular location">
    <subcellularLocation>
        <location evidence="2">Cytoplasmic vesicle</location>
        <location evidence="2">Autophagosome</location>
    </subcellularLocation>
</comment>
<keyword evidence="4" id="KW-0343">GTPase activation</keyword>
<keyword evidence="18" id="KW-0175">Coiled coil</keyword>
<keyword evidence="9" id="KW-0808">Transferase</keyword>
<dbReference type="InterPro" id="IPR017441">
    <property type="entry name" value="Protein_kinase_ATP_BS"/>
</dbReference>
<evidence type="ECO:0000256" key="19">
    <source>
        <dbReference type="SAM" id="MobiDB-lite"/>
    </source>
</evidence>
<evidence type="ECO:0000256" key="17">
    <source>
        <dbReference type="PROSITE-ProRule" id="PRU10141"/>
    </source>
</evidence>
<evidence type="ECO:0000256" key="2">
    <source>
        <dbReference type="ARBA" id="ARBA00004419"/>
    </source>
</evidence>
<feature type="binding site" evidence="17">
    <location>
        <position position="98"/>
    </location>
    <ligand>
        <name>ATP</name>
        <dbReference type="ChEBI" id="CHEBI:30616"/>
    </ligand>
</feature>
<dbReference type="InterPro" id="IPR001680">
    <property type="entry name" value="WD40_rpt"/>
</dbReference>
<dbReference type="InterPro" id="IPR011009">
    <property type="entry name" value="Kinase-like_dom_sf"/>
</dbReference>
<evidence type="ECO:0000256" key="3">
    <source>
        <dbReference type="ARBA" id="ARBA00012513"/>
    </source>
</evidence>
<dbReference type="GO" id="GO:0000281">
    <property type="term" value="P:mitotic cytokinesis"/>
    <property type="evidence" value="ECO:0007669"/>
    <property type="project" value="TreeGrafter"/>
</dbReference>
<feature type="domain" description="Rap-GAP" evidence="21">
    <location>
        <begin position="2734"/>
        <end position="2936"/>
    </location>
</feature>
<feature type="compositionally biased region" description="Basic and acidic residues" evidence="19">
    <location>
        <begin position="2162"/>
        <end position="2184"/>
    </location>
</feature>
<evidence type="ECO:0000256" key="14">
    <source>
        <dbReference type="ARBA" id="ARBA00047899"/>
    </source>
</evidence>
<protein>
    <recommendedName>
        <fullName evidence="3">non-specific serine/threonine protein kinase</fullName>
        <ecNumber evidence="3">2.7.11.1</ecNumber>
    </recommendedName>
</protein>
<dbReference type="PANTHER" id="PTHR22988">
    <property type="entry name" value="MYOTONIC DYSTROPHY S/T KINASE-RELATED"/>
    <property type="match status" value="1"/>
</dbReference>
<dbReference type="SMART" id="SM00133">
    <property type="entry name" value="S_TK_X"/>
    <property type="match status" value="1"/>
</dbReference>
<dbReference type="SUPFAM" id="SSF56112">
    <property type="entry name" value="Protein kinase-like (PK-like)"/>
    <property type="match status" value="1"/>
</dbReference>
<evidence type="ECO:0000256" key="18">
    <source>
        <dbReference type="SAM" id="Coils"/>
    </source>
</evidence>
<dbReference type="GO" id="GO:0030866">
    <property type="term" value="P:cortical actin cytoskeleton organization"/>
    <property type="evidence" value="ECO:0007669"/>
    <property type="project" value="TreeGrafter"/>
</dbReference>
<evidence type="ECO:0000256" key="15">
    <source>
        <dbReference type="ARBA" id="ARBA00048679"/>
    </source>
</evidence>
<dbReference type="InterPro" id="IPR035974">
    <property type="entry name" value="Rap/Ran-GAP_sf"/>
</dbReference>
<evidence type="ECO:0000256" key="8">
    <source>
        <dbReference type="ARBA" id="ARBA00022574"/>
    </source>
</evidence>
<feature type="coiled-coil region" evidence="18">
    <location>
        <begin position="426"/>
        <end position="714"/>
    </location>
</feature>
<evidence type="ECO:0000256" key="10">
    <source>
        <dbReference type="ARBA" id="ARBA00022737"/>
    </source>
</evidence>
<evidence type="ECO:0000256" key="13">
    <source>
        <dbReference type="ARBA" id="ARBA00022840"/>
    </source>
</evidence>
<feature type="compositionally biased region" description="Polar residues" evidence="19">
    <location>
        <begin position="2202"/>
        <end position="2217"/>
    </location>
</feature>
<dbReference type="InterPro" id="IPR000719">
    <property type="entry name" value="Prot_kinase_dom"/>
</dbReference>
<dbReference type="GO" id="GO:1901888">
    <property type="term" value="P:regulation of cell junction assembly"/>
    <property type="evidence" value="ECO:0007669"/>
    <property type="project" value="TreeGrafter"/>
</dbReference>
<dbReference type="Gene3D" id="1.10.510.10">
    <property type="entry name" value="Transferase(Phosphotransferase) domain 1"/>
    <property type="match status" value="1"/>
</dbReference>
<dbReference type="CDD" id="cd20813">
    <property type="entry name" value="C1_ROCK"/>
    <property type="match status" value="1"/>
</dbReference>
<dbReference type="InterPro" id="IPR008271">
    <property type="entry name" value="Ser/Thr_kinase_AS"/>
</dbReference>
<dbReference type="GO" id="GO:0007266">
    <property type="term" value="P:Rho protein signal transduction"/>
    <property type="evidence" value="ECO:0007669"/>
    <property type="project" value="TreeGrafter"/>
</dbReference>
<dbReference type="InterPro" id="IPR046349">
    <property type="entry name" value="C1-like_sf"/>
</dbReference>
<sequence length="2959" mass="339477">MEHSTSIVKNLLDEQSPVNVDGLIDTLLAIVHDCNFPVLRRSKQIDNFLNKYEHASKQLAQARVNHSDFDLIKVIGRGAFGEVQLVRHSKTRKVYALKCLDKNEMLRRADSAFFWEERHIMAHCKSDWIVRLHYAFQDSKHLYMAMEFMPGGDLVSLMQNFEISEKWARFYLAEVCLALNAIHEMGYIHRDVKPDNMLISATGHIKLADFGTCVKMRPDGTVRSSTAVGTPDYISPEILSSNGNETEYGREVDFWSVGVFFYELLIGETPFYADALVQTYARILNYKTELKFPPDVFVTDKAKDLIRKFLTDSQSRLGRNGIDEIKAHSFFQNDEWTFDTICSTIAPHVPVLKSDIDTSNFDDVEEKTGNPADNFQSTKLFTGNQLPFVGFTYSNDLGPIRKLKISDNIDENINSVSSDQNMICYIDTLKENISQLESDKQSLEKQLTEAKFEVKEQQRKLEVEKEVVGRKENELKRLEKQLQNVTSMDDTIRDLQSKLNNEMKRNNEVMEEEGKLRKQISELKTEIQTHSGTIEKLNEKLTSSRDKESSIQEELIEVKKEIAVERENSRRYQNKIHDLEIQFIQTKNELQETSAREAALIKQLSDLKKDKVLSVKNDNDNNDVERLKGDLDAAKRNIDILKKDIIYEQERKRKAENELSDIANELARRTADEEYNKLGYEKVKIEKDRLETNLLLLSNEKKSLEYRVNELMEQLEMEQQFVTAFKNEIHTARHDLSDKQRKLEVYSGLEVEFNNIKSQLEVEQLNRRIAEEQLAQLEKEKTMVNLELRQTMQRFDKERESKEKIMNLMSQKENDYSMEIQKLKDEMSKIQHSNNHRRQGSTGSGYDSYGRSDSRLLNLSKTGEDLELLTKEQLINKLKKETLMKEATIKKLEEISKSHPSILPPTGKKDKKNYPKNNALEMENIRLKERLEFLQCEHSKEIELLKSDLSSEQAHVYELQIELDQCKGVLEELHRTREMDDQSVASHDSGGGMQIEYPFFSIHDINYTAFVSIRGRFIGKRRVNWVKLRAQLTSDHLQFFLIDKSKTPTTPALSLDITNICHLRRCCTSADVKDDEVKYLPMIFQIFFYAVEDKKNTKSKDSSLNKNHEFVELAFKTNIPCDKCARSLHGLPKGDVAIQCKKCMVKYHSYHRTQNEIPPCKVSSNAEQLLILSESAKAADEFTQILNKIIQYYKNESKESNSSHGRLSGIIKFGNSRNSNINGSRSFSRVSHNETTTSFGNMVDYLLFTASHDKTLRKWSFETGTEIVQIKPKDAQINSMVVSDDGKILGTGGYCTLKLYDTNNLDIIWSNNEAHTKNVQTIGFFKNGYEMFTGGEDGIAKIWDIRANKYSCEKAYQMPSPLNGLSLHPNQNDLIVADAQGIIYIWDLSQDVDSTVPIQELDITEFFNHVHVDVTGDQVCAVSNRGKVYIIGRTNEVITYNKSMDERFQDINNISNSNNIKQDKSSLSLLMTSEISTIVEEVPVNPNEGYCIQASSYKFEHFFKAHRDYILKCRYSKCGRYLGTSGADGNVNIYKYHEFKDKNYKPYRQIPNPKKYTNNESVPNLKWIWGLEFSNDGKYLFTSGGDHTFRVWNIEEEENIIKFSGHSGTVTGLAIYDSNPSLMKPKAADITSSLQRFADVQREPSSRAKHFKIAFEGLPISEKRQIIEDYHFEAIHLVDSLVLHQEISSDIQAASDAESALWTLEQILCYGPEIVGKGWQWNAISTIIKRCLLPQNGSSLKRVAVRLFIMWYQILAVNNNVTPELDRVFQSLLPYFPLKSGENTEQILLNYCEKPIDNSNNLPPSIVLSRKLTPLFVPANMTEIQHILQTNTKERAKQLQTWIDKFLEYICRETQKIEWGDQSKRFDCAKFLLDRMINLYILEVYPDLENNGVDIFGGWEGEPNTTDILDTADPIVIVRYWLIRWILNIASAKTVSNPSPSLLLFRSALFSNPRAINIMLSLLKESMCLPLACSTVTLRCMTLVKHWLTQKEIPPFLETGNVSLQSFSLLLIHIFSSFFNSPYIYASPEKINTAITISNFAIQIFRDMANSSNILPRTLPKSVWNELIKQLTNVTINVCKLNDSFSHSTSSSFTQALLVVTTFVYCVREIDIDDSLFDDIWMLFKTTVWSGTLDQWSKFVEMLTKSIILNVFGIDPLNAHNNDDSDKSTSKRSYTKSDRSEKSDTGSNPDFPRSEADEIDDCQNTFDSSNNKEMQSLIRSTGNPEKWLKIWIRIINMVDPSKAAFSQVAVQVLSQIIQMLIPINCANALVHHIAHRLLMVDIKAQPHAIPSLCSVLVTSSPPPLLRAHILIKLEDCLTTDIAPIVLEQVPSMKLEDIFILHKPIIEALQIIIKNGEISSKIVRVTSLLSLEQTDAEKLLLTILTQQHYMEMDLSTLTLLVNSLSILILERGDITLGMNLYQILLKNQSLSIPLTYLLIRNLDELKKRGKRNFLRQSLEQIINMLKVKDENIIKNELLWMLITLICDGKKLPLDENSKKITFEKILSLLNNHDKNVKNLFLEGLLLTNTVFYPLPGFSLSQWNSIDNTTLIPGKVPNKNADKDYENQVFIKNRGVLINVDRKVPSEFIIRTVVGKHVWSIKNVDEIDINGKYHPYIKGWLKNLSKEKMEQEKRTIKIEEKTTHEIDDNFFDKLPTFPKNYKDPIEFKPMLDFIKKSKRRPLSRPSTSDINKTTPSDDCCLVADNKEELGTWRQFVNDIQLIHQTCEIKSNFPRELRHLDTTLSREVHKIAVIYVGKGQEDKNTILSNTISDSSEEFMELINSLGRIVIIGENHFGYSGGLSIGHKAPYYADGSTEVIFHISTFLTGDVTQKTKHLGNDEVHVVWNENYKNYKRDTIATKFCDILIVLTPISPAMIRVSIETQKPLSFGPLFDGSFVSICEIGPMVRETALNASRAYKVDRINCDRPLKHRENVYKECLDKIGYAKMADAITNIYIPQLKN</sequence>
<keyword evidence="7" id="KW-0597">Phosphoprotein</keyword>
<dbReference type="PROSITE" id="PS51285">
    <property type="entry name" value="AGC_KINASE_CTER"/>
    <property type="match status" value="1"/>
</dbReference>
<dbReference type="Proteomes" id="UP000035681">
    <property type="component" value="Unplaced"/>
</dbReference>
<evidence type="ECO:0000256" key="5">
    <source>
        <dbReference type="ARBA" id="ARBA00022490"/>
    </source>
</evidence>
<dbReference type="GO" id="GO:0031032">
    <property type="term" value="P:actomyosin structure organization"/>
    <property type="evidence" value="ECO:0007669"/>
    <property type="project" value="TreeGrafter"/>
</dbReference>
<dbReference type="InterPro" id="IPR011047">
    <property type="entry name" value="Quinoprotein_ADH-like_sf"/>
</dbReference>
<dbReference type="InterPro" id="IPR000961">
    <property type="entry name" value="AGC-kinase_C"/>
</dbReference>
<dbReference type="SUPFAM" id="SSF50998">
    <property type="entry name" value="Quinoprotein alcohol dehydrogenase-like"/>
    <property type="match status" value="1"/>
</dbReference>
<dbReference type="GO" id="GO:0048598">
    <property type="term" value="P:embryonic morphogenesis"/>
    <property type="evidence" value="ECO:0007669"/>
    <property type="project" value="TreeGrafter"/>
</dbReference>
<dbReference type="PROSITE" id="PS00678">
    <property type="entry name" value="WD_REPEATS_1"/>
    <property type="match status" value="1"/>
</dbReference>
<keyword evidence="6" id="KW-0723">Serine/threonine-protein kinase</keyword>
<organism evidence="23 24">
    <name type="scientific">Strongyloides stercoralis</name>
    <name type="common">Threadworm</name>
    <dbReference type="NCBI Taxonomy" id="6248"/>
    <lineage>
        <taxon>Eukaryota</taxon>
        <taxon>Metazoa</taxon>
        <taxon>Ecdysozoa</taxon>
        <taxon>Nematoda</taxon>
        <taxon>Chromadorea</taxon>
        <taxon>Rhabditida</taxon>
        <taxon>Tylenchina</taxon>
        <taxon>Panagrolaimomorpha</taxon>
        <taxon>Strongyloidoidea</taxon>
        <taxon>Strongyloididae</taxon>
        <taxon>Strongyloides</taxon>
    </lineage>
</organism>
<keyword evidence="11 17" id="KW-0547">Nucleotide-binding</keyword>
<dbReference type="InterPro" id="IPR017892">
    <property type="entry name" value="Pkinase_C"/>
</dbReference>
<dbReference type="SUPFAM" id="SSF111347">
    <property type="entry name" value="Rap/Ran-GAP"/>
    <property type="match status" value="1"/>
</dbReference>
<dbReference type="Gene3D" id="2.130.10.10">
    <property type="entry name" value="YVTN repeat-like/Quinoprotein amine dehydrogenase"/>
    <property type="match status" value="2"/>
</dbReference>
<dbReference type="GO" id="GO:0005776">
    <property type="term" value="C:autophagosome"/>
    <property type="evidence" value="ECO:0007669"/>
    <property type="project" value="UniProtKB-SubCell"/>
</dbReference>
<feature type="repeat" description="WD" evidence="16">
    <location>
        <begin position="1568"/>
        <end position="1602"/>
    </location>
</feature>
<comment type="cofactor">
    <cofactor evidence="1">
        <name>Mg(2+)</name>
        <dbReference type="ChEBI" id="CHEBI:18420"/>
    </cofactor>
</comment>
<evidence type="ECO:0000259" key="21">
    <source>
        <dbReference type="PROSITE" id="PS50085"/>
    </source>
</evidence>
<keyword evidence="13 17" id="KW-0067">ATP-binding</keyword>
<dbReference type="PROSITE" id="PS00107">
    <property type="entry name" value="PROTEIN_KINASE_ATP"/>
    <property type="match status" value="1"/>
</dbReference>
<dbReference type="Pfam" id="PF00069">
    <property type="entry name" value="Pkinase"/>
    <property type="match status" value="1"/>
</dbReference>
<feature type="domain" description="AGC-kinase C-terminal" evidence="22">
    <location>
        <begin position="332"/>
        <end position="403"/>
    </location>
</feature>
<accession>A0AAF5CWE5</accession>
<name>A0AAF5CWE5_STRER</name>
<dbReference type="Gene3D" id="3.30.200.20">
    <property type="entry name" value="Phosphorylase Kinase, domain 1"/>
    <property type="match status" value="1"/>
</dbReference>
<dbReference type="SUPFAM" id="SSF57889">
    <property type="entry name" value="Cysteine-rich domain"/>
    <property type="match status" value="1"/>
</dbReference>
<evidence type="ECO:0000256" key="12">
    <source>
        <dbReference type="ARBA" id="ARBA00022777"/>
    </source>
</evidence>
<dbReference type="PROSITE" id="PS50011">
    <property type="entry name" value="PROTEIN_KINASE_DOM"/>
    <property type="match status" value="1"/>
</dbReference>
<evidence type="ECO:0000256" key="9">
    <source>
        <dbReference type="ARBA" id="ARBA00022679"/>
    </source>
</evidence>
<feature type="coiled-coil region" evidence="18">
    <location>
        <begin position="755"/>
        <end position="826"/>
    </location>
</feature>
<evidence type="ECO:0000256" key="4">
    <source>
        <dbReference type="ARBA" id="ARBA00022468"/>
    </source>
</evidence>
<dbReference type="Gene3D" id="1.10.287.1490">
    <property type="match status" value="1"/>
</dbReference>
<evidence type="ECO:0000256" key="1">
    <source>
        <dbReference type="ARBA" id="ARBA00001946"/>
    </source>
</evidence>
<evidence type="ECO:0000256" key="11">
    <source>
        <dbReference type="ARBA" id="ARBA00022741"/>
    </source>
</evidence>
<evidence type="ECO:0000256" key="16">
    <source>
        <dbReference type="PROSITE-ProRule" id="PRU00221"/>
    </source>
</evidence>
<evidence type="ECO:0000313" key="24">
    <source>
        <dbReference type="WBParaSite" id="TCONS_00002651.p1"/>
    </source>
</evidence>
<dbReference type="PROSITE" id="PS50294">
    <property type="entry name" value="WD_REPEATS_REGION"/>
    <property type="match status" value="1"/>
</dbReference>
<dbReference type="InterPro" id="IPR000331">
    <property type="entry name" value="Rap/Ran_GAP_dom"/>
</dbReference>
<dbReference type="EC" id="2.7.11.1" evidence="3"/>